<dbReference type="RefSeq" id="WP_349588798.1">
    <property type="nucleotide sequence ID" value="NZ_JBEFLD010000007.1"/>
</dbReference>
<evidence type="ECO:0000313" key="2">
    <source>
        <dbReference type="Proteomes" id="UP001433638"/>
    </source>
</evidence>
<reference evidence="1" key="1">
    <citation type="submission" date="2024-06" db="EMBL/GenBank/DDBJ databases">
        <title>Genome sequence of Vogesella sp. MAHUQ-64.</title>
        <authorList>
            <person name="Huq M.A."/>
        </authorList>
    </citation>
    <scope>NUCLEOTIDE SEQUENCE</scope>
    <source>
        <strain evidence="1">MAHUQ-64</strain>
    </source>
</reference>
<keyword evidence="2" id="KW-1185">Reference proteome</keyword>
<dbReference type="Proteomes" id="UP001433638">
    <property type="component" value="Unassembled WGS sequence"/>
</dbReference>
<sequence>MTPSELHKCRTLHLADAQQVERAALFLRQQFGLQVLALPQQSRLVLHYQLPQHSLAQLLPALAAAGIPLAGSWWQRAHCRLIGYSEQVQLDNLDDTPGSARVREVFCQLYQQHPHGDHDDTPEELRLER</sequence>
<name>A0ABV1M7F5_9NEIS</name>
<proteinExistence type="predicted"/>
<gene>
    <name evidence="1" type="ORF">ABNW52_13585</name>
</gene>
<comment type="caution">
    <text evidence="1">The sequence shown here is derived from an EMBL/GenBank/DDBJ whole genome shotgun (WGS) entry which is preliminary data.</text>
</comment>
<accession>A0ABV1M7F5</accession>
<dbReference type="EMBL" id="JBEFLD010000007">
    <property type="protein sequence ID" value="MEQ6291645.1"/>
    <property type="molecule type" value="Genomic_DNA"/>
</dbReference>
<protein>
    <submittedName>
        <fullName evidence="1">Uncharacterized protein</fullName>
    </submittedName>
</protein>
<organism evidence="1 2">
    <name type="scientific">Vogesella oryzagri</name>
    <dbReference type="NCBI Taxonomy" id="3160864"/>
    <lineage>
        <taxon>Bacteria</taxon>
        <taxon>Pseudomonadati</taxon>
        <taxon>Pseudomonadota</taxon>
        <taxon>Betaproteobacteria</taxon>
        <taxon>Neisseriales</taxon>
        <taxon>Chromobacteriaceae</taxon>
        <taxon>Vogesella</taxon>
    </lineage>
</organism>
<evidence type="ECO:0000313" key="1">
    <source>
        <dbReference type="EMBL" id="MEQ6291645.1"/>
    </source>
</evidence>